<accession>A0ABD0JJJ6</accession>
<dbReference type="Pfam" id="PF06701">
    <property type="entry name" value="MIB_HERC2"/>
    <property type="match status" value="1"/>
</dbReference>
<dbReference type="EMBL" id="JACVVK020000420">
    <property type="protein sequence ID" value="KAK7474948.1"/>
    <property type="molecule type" value="Genomic_DNA"/>
</dbReference>
<sequence>MSRSQEMLDIGLVVEVGDRVKRGRDWAWGNQDGNPPGQGTVTGPEPGLSGWWKVHWDSGMEASYRVGAEDKYDLEIIWPDT</sequence>
<gene>
    <name evidence="2" type="ORF">BaRGS_00033835</name>
</gene>
<reference evidence="2 3" key="1">
    <citation type="journal article" date="2023" name="Sci. Data">
        <title>Genome assembly of the Korean intertidal mud-creeper Batillaria attramentaria.</title>
        <authorList>
            <person name="Patra A.K."/>
            <person name="Ho P.T."/>
            <person name="Jun S."/>
            <person name="Lee S.J."/>
            <person name="Kim Y."/>
            <person name="Won Y.J."/>
        </authorList>
    </citation>
    <scope>NUCLEOTIDE SEQUENCE [LARGE SCALE GENOMIC DNA]</scope>
    <source>
        <strain evidence="2">Wonlab-2016</strain>
    </source>
</reference>
<organism evidence="2 3">
    <name type="scientific">Batillaria attramentaria</name>
    <dbReference type="NCBI Taxonomy" id="370345"/>
    <lineage>
        <taxon>Eukaryota</taxon>
        <taxon>Metazoa</taxon>
        <taxon>Spiralia</taxon>
        <taxon>Lophotrochozoa</taxon>
        <taxon>Mollusca</taxon>
        <taxon>Gastropoda</taxon>
        <taxon>Caenogastropoda</taxon>
        <taxon>Sorbeoconcha</taxon>
        <taxon>Cerithioidea</taxon>
        <taxon>Batillariidae</taxon>
        <taxon>Batillaria</taxon>
    </lineage>
</organism>
<dbReference type="PROSITE" id="PS51416">
    <property type="entry name" value="MIB_HERC2"/>
    <property type="match status" value="1"/>
</dbReference>
<dbReference type="SUPFAM" id="SSF159034">
    <property type="entry name" value="Mib/herc2 domain-like"/>
    <property type="match status" value="1"/>
</dbReference>
<evidence type="ECO:0000313" key="2">
    <source>
        <dbReference type="EMBL" id="KAK7474948.1"/>
    </source>
</evidence>
<dbReference type="Gene3D" id="2.30.30.40">
    <property type="entry name" value="SH3 Domains"/>
    <property type="match status" value="1"/>
</dbReference>
<dbReference type="Proteomes" id="UP001519460">
    <property type="component" value="Unassembled WGS sequence"/>
</dbReference>
<proteinExistence type="predicted"/>
<comment type="caution">
    <text evidence="2">The sequence shown here is derived from an EMBL/GenBank/DDBJ whole genome shotgun (WGS) entry which is preliminary data.</text>
</comment>
<dbReference type="InterPro" id="IPR010606">
    <property type="entry name" value="Mib_Herc2"/>
</dbReference>
<feature type="domain" description="MIB/HERC2" evidence="1">
    <location>
        <begin position="4"/>
        <end position="80"/>
    </location>
</feature>
<evidence type="ECO:0000313" key="3">
    <source>
        <dbReference type="Proteomes" id="UP001519460"/>
    </source>
</evidence>
<dbReference type="InterPro" id="IPR037252">
    <property type="entry name" value="Mib_Herc2_sf"/>
</dbReference>
<evidence type="ECO:0000259" key="1">
    <source>
        <dbReference type="PROSITE" id="PS51416"/>
    </source>
</evidence>
<protein>
    <recommendedName>
        <fullName evidence="1">MIB/HERC2 domain-containing protein</fullName>
    </recommendedName>
</protein>
<keyword evidence="3" id="KW-1185">Reference proteome</keyword>
<dbReference type="AlphaFoldDB" id="A0ABD0JJJ6"/>
<name>A0ABD0JJJ6_9CAEN</name>